<dbReference type="AlphaFoldDB" id="A0A0F9FBZ1"/>
<organism evidence="1">
    <name type="scientific">marine sediment metagenome</name>
    <dbReference type="NCBI Taxonomy" id="412755"/>
    <lineage>
        <taxon>unclassified sequences</taxon>
        <taxon>metagenomes</taxon>
        <taxon>ecological metagenomes</taxon>
    </lineage>
</organism>
<dbReference type="EMBL" id="LAZR01024190">
    <property type="protein sequence ID" value="KKL75986.1"/>
    <property type="molecule type" value="Genomic_DNA"/>
</dbReference>
<dbReference type="InterPro" id="IPR053842">
    <property type="entry name" value="NikA-like"/>
</dbReference>
<comment type="caution">
    <text evidence="1">The sequence shown here is derived from an EMBL/GenBank/DDBJ whole genome shotgun (WGS) entry which is preliminary data.</text>
</comment>
<protein>
    <submittedName>
        <fullName evidence="1">Uncharacterized protein</fullName>
    </submittedName>
</protein>
<reference evidence="1" key="1">
    <citation type="journal article" date="2015" name="Nature">
        <title>Complex archaea that bridge the gap between prokaryotes and eukaryotes.</title>
        <authorList>
            <person name="Spang A."/>
            <person name="Saw J.H."/>
            <person name="Jorgensen S.L."/>
            <person name="Zaremba-Niedzwiedzka K."/>
            <person name="Martijn J."/>
            <person name="Lind A.E."/>
            <person name="van Eijk R."/>
            <person name="Schleper C."/>
            <person name="Guy L."/>
            <person name="Ettema T.J."/>
        </authorList>
    </citation>
    <scope>NUCLEOTIDE SEQUENCE</scope>
</reference>
<accession>A0A0F9FBZ1</accession>
<sequence>MKRDQRIGVNLTHDERELLEQLASASGLRLAEFLRVSAMSVPYHLAQLHRTVREVRAQFYAIRSETNPNSVRELAETAIRQLERSIDD</sequence>
<name>A0A0F9FBZ1_9ZZZZ</name>
<gene>
    <name evidence="1" type="ORF">LCGC14_2049400</name>
</gene>
<dbReference type="Pfam" id="PF21983">
    <property type="entry name" value="NikA-like"/>
    <property type="match status" value="1"/>
</dbReference>
<proteinExistence type="predicted"/>
<evidence type="ECO:0000313" key="1">
    <source>
        <dbReference type="EMBL" id="KKL75986.1"/>
    </source>
</evidence>